<evidence type="ECO:0000256" key="1">
    <source>
        <dbReference type="SAM" id="MobiDB-lite"/>
    </source>
</evidence>
<sequence length="434" mass="48995">MVMLDLEVASAASLEKYLDALSVKLTAAVRKASRSLGLKPPRRVVLSLRGFRERDVDGFYYEDYPRELPRGARGDVCGFYDCARQEIVVSLACVGREGNRKGALIRTLAHELVHHCQHVGGPLCSLHYTCEDLRRVNLELPYWLRPHEVEAYSREEPVEQRLAHLLAQAVERVLAALDIKLEIHNPPPLRANLLFVEPGGKAELRGPGHVAELRGQVKLEAPVLVHWPNDVAPSHGEIVKFNSLKGVSIIEIDLVKGIPSDVEVVFGDLAAELYHVLKEKYRLDMRGEVIDKSWEFNWVLYKESDEISVYNDYVEVEESYPSTLSDKDFNTMYPIRVLIGRKTNTSDELIARKEKKTASEYAAWYEERKRLISKLLEELERSKRRSVELTLKLNTPSSEGRVETTQQETPSVSSSGGQETSQESDTSSDKKASG</sequence>
<dbReference type="HOGENOM" id="CLU_682602_0_0_2"/>
<proteinExistence type="predicted"/>
<organism evidence="2 3">
    <name type="scientific">Pyrobaculum ferrireducens</name>
    <dbReference type="NCBI Taxonomy" id="1104324"/>
    <lineage>
        <taxon>Archaea</taxon>
        <taxon>Thermoproteota</taxon>
        <taxon>Thermoprotei</taxon>
        <taxon>Thermoproteales</taxon>
        <taxon>Thermoproteaceae</taxon>
        <taxon>Pyrobaculum</taxon>
    </lineage>
</organism>
<accession>G7VE53</accession>
<evidence type="ECO:0000313" key="3">
    <source>
        <dbReference type="Proteomes" id="UP000005867"/>
    </source>
</evidence>
<evidence type="ECO:0000313" key="2">
    <source>
        <dbReference type="EMBL" id="AET32826.1"/>
    </source>
</evidence>
<dbReference type="STRING" id="1104324.P186_1399"/>
<dbReference type="Proteomes" id="UP000005867">
    <property type="component" value="Chromosome"/>
</dbReference>
<feature type="compositionally biased region" description="Polar residues" evidence="1">
    <location>
        <begin position="392"/>
        <end position="410"/>
    </location>
</feature>
<dbReference type="EMBL" id="CP003098">
    <property type="protein sequence ID" value="AET32826.1"/>
    <property type="molecule type" value="Genomic_DNA"/>
</dbReference>
<dbReference type="eggNOG" id="arCOG01769">
    <property type="taxonomic scope" value="Archaea"/>
</dbReference>
<dbReference type="AlphaFoldDB" id="G7VE53"/>
<gene>
    <name evidence="2" type="ORF">P186_1399</name>
</gene>
<name>G7VE53_9CREN</name>
<dbReference type="KEGG" id="pyr:P186_1399"/>
<feature type="compositionally biased region" description="Low complexity" evidence="1">
    <location>
        <begin position="411"/>
        <end position="424"/>
    </location>
</feature>
<protein>
    <submittedName>
        <fullName evidence="2">Uncharacterized protein</fullName>
    </submittedName>
</protein>
<keyword evidence="3" id="KW-1185">Reference proteome</keyword>
<reference evidence="2 3" key="1">
    <citation type="journal article" date="2012" name="J. Bacteriol.">
        <title>Complete genome sequence of strain 1860, a crenarchaeon of the genus pyrobaculum able to grow with various electron acceptors.</title>
        <authorList>
            <person name="Mardanov A.V."/>
            <person name="Gumerov V.M."/>
            <person name="Slobodkina G.B."/>
            <person name="Beletsky A.V."/>
            <person name="Bonch-Osmolovskaya E.A."/>
            <person name="Ravin N.V."/>
            <person name="Skryabin K.G."/>
        </authorList>
    </citation>
    <scope>NUCLEOTIDE SEQUENCE [LARGE SCALE GENOMIC DNA]</scope>
    <source>
        <strain evidence="2 3">1860</strain>
    </source>
</reference>
<dbReference type="BioCyc" id="PSP1104324:GJSN-1376-MONOMER"/>
<feature type="region of interest" description="Disordered" evidence="1">
    <location>
        <begin position="388"/>
        <end position="434"/>
    </location>
</feature>